<name>A0A1U9V2Z4_CUPNE</name>
<dbReference type="OrthoDB" id="6400153at2"/>
<dbReference type="RefSeq" id="WP_078201686.1">
    <property type="nucleotide sequence ID" value="NZ_CP017759.1"/>
</dbReference>
<proteinExistence type="predicted"/>
<geneLocation type="plasmid" evidence="2">
    <name>penh92</name>
</geneLocation>
<gene>
    <name evidence="1" type="ORF">BJN34_35960</name>
</gene>
<evidence type="ECO:0000313" key="1">
    <source>
        <dbReference type="EMBL" id="AQV99273.1"/>
    </source>
</evidence>
<accession>A0A1U9V2Z4</accession>
<evidence type="ECO:0000313" key="2">
    <source>
        <dbReference type="Proteomes" id="UP000189627"/>
    </source>
</evidence>
<organism evidence="1 2">
    <name type="scientific">Cupriavidus necator</name>
    <name type="common">Alcaligenes eutrophus</name>
    <name type="synonym">Ralstonia eutropha</name>
    <dbReference type="NCBI Taxonomy" id="106590"/>
    <lineage>
        <taxon>Bacteria</taxon>
        <taxon>Pseudomonadati</taxon>
        <taxon>Pseudomonadota</taxon>
        <taxon>Betaproteobacteria</taxon>
        <taxon>Burkholderiales</taxon>
        <taxon>Burkholderiaceae</taxon>
        <taxon>Cupriavidus</taxon>
    </lineage>
</organism>
<reference evidence="2" key="1">
    <citation type="submission" date="2017-02" db="EMBL/GenBank/DDBJ databases">
        <title>Complete genome sequence of Cupriavidus necator strain NH9, a 3-chlorobenzoate degrader.</title>
        <authorList>
            <person name="Moriuchi R."/>
            <person name="Dohra H."/>
            <person name="Ogawa N."/>
        </authorList>
    </citation>
    <scope>NUCLEOTIDE SEQUENCE [LARGE SCALE GENOMIC DNA]</scope>
    <source>
        <strain evidence="2">NH9</strain>
        <plasmid evidence="2">penh92</plasmid>
    </source>
</reference>
<dbReference type="Proteomes" id="UP000189627">
    <property type="component" value="Plasmid pENH92"/>
</dbReference>
<protein>
    <submittedName>
        <fullName evidence="1">Uncharacterized protein</fullName>
    </submittedName>
</protein>
<dbReference type="EMBL" id="CP017759">
    <property type="protein sequence ID" value="AQV99273.1"/>
    <property type="molecule type" value="Genomic_DNA"/>
</dbReference>
<keyword evidence="1" id="KW-0614">Plasmid</keyword>
<dbReference type="KEGG" id="cuh:BJN34_35960"/>
<dbReference type="AlphaFoldDB" id="A0A1U9V2Z4"/>
<sequence>MNYDEFFREASRLSPASLGLPQRADYRSSLDNEALFQLPLLAMVILTLSKGSSKPRLSELGQLVGECLERTVSGFKGSSQDIGWSANLRIRTVKALTFLERTNLVTVEGQQVTITHRGRPFIVKVLEQETMLADALLIVERSYNNIRAERLVRAEV</sequence>